<reference evidence="1 2" key="1">
    <citation type="submission" date="2022-11" db="EMBL/GenBank/DDBJ databases">
        <title>Minimal conservation of predation-associated metabolite biosynthetic gene clusters underscores biosynthetic potential of Myxococcota including descriptions for ten novel species: Archangium lansinium sp. nov., Myxococcus landrumus sp. nov., Nannocystis bai.</title>
        <authorList>
            <person name="Ahearne A."/>
            <person name="Stevens C."/>
            <person name="Phillips K."/>
        </authorList>
    </citation>
    <scope>NUCLEOTIDE SEQUENCE [LARGE SCALE GENOMIC DNA]</scope>
    <source>
        <strain evidence="1 2">MIWBW</strain>
    </source>
</reference>
<dbReference type="EMBL" id="JAPNKA010000001">
    <property type="protein sequence ID" value="MCY1074989.1"/>
    <property type="molecule type" value="Genomic_DNA"/>
</dbReference>
<organism evidence="1 2">
    <name type="scientific">Archangium lansingense</name>
    <dbReference type="NCBI Taxonomy" id="2995310"/>
    <lineage>
        <taxon>Bacteria</taxon>
        <taxon>Pseudomonadati</taxon>
        <taxon>Myxococcota</taxon>
        <taxon>Myxococcia</taxon>
        <taxon>Myxococcales</taxon>
        <taxon>Cystobacterineae</taxon>
        <taxon>Archangiaceae</taxon>
        <taxon>Archangium</taxon>
    </lineage>
</organism>
<accession>A0ABT4A111</accession>
<evidence type="ECO:0000313" key="2">
    <source>
        <dbReference type="Proteomes" id="UP001207654"/>
    </source>
</evidence>
<gene>
    <name evidence="1" type="ORF">OV287_10845</name>
</gene>
<comment type="caution">
    <text evidence="1">The sequence shown here is derived from an EMBL/GenBank/DDBJ whole genome shotgun (WGS) entry which is preliminary data.</text>
</comment>
<dbReference type="Proteomes" id="UP001207654">
    <property type="component" value="Unassembled WGS sequence"/>
</dbReference>
<proteinExistence type="predicted"/>
<name>A0ABT4A111_9BACT</name>
<keyword evidence="2" id="KW-1185">Reference proteome</keyword>
<protein>
    <submittedName>
        <fullName evidence="1">AraC family transcriptional regulator</fullName>
    </submittedName>
</protein>
<sequence length="269" mass="28666">MERSNESRIGAVLTDAFAVRASTATASTPHTQHGVGLLVGLDSDVTVTEPGRASVCGRVVAVPPHLLHAVDSPGPTLGFLYDPELAPHVAGYTSGSRGAFPLEGRLAARLEAALATHRASLSRPEVLDGLARECSDWLAGESPRREPDRRVARVLEALRDPTIDRRLVVERTRLSQAHLRALFVRDVGLPIRTFQLWRRLLVAVAAGSAATQAAEAEEGGSCSASSAWMRARSASGSKGLSRHGRWVVARNARASSLKAPPVRNTTRSA</sequence>
<evidence type="ECO:0000313" key="1">
    <source>
        <dbReference type="EMBL" id="MCY1074989.1"/>
    </source>
</evidence>